<accession>A0A2P8EBJ4</accession>
<dbReference type="SUPFAM" id="SSF54909">
    <property type="entry name" value="Dimeric alpha+beta barrel"/>
    <property type="match status" value="1"/>
</dbReference>
<evidence type="ECO:0000313" key="2">
    <source>
        <dbReference type="Proteomes" id="UP000243528"/>
    </source>
</evidence>
<reference evidence="1 2" key="1">
    <citation type="submission" date="2018-03" db="EMBL/GenBank/DDBJ databases">
        <title>Genomic Encyclopedia of Archaeal and Bacterial Type Strains, Phase II (KMG-II): from individual species to whole genera.</title>
        <authorList>
            <person name="Goeker M."/>
        </authorList>
    </citation>
    <scope>NUCLEOTIDE SEQUENCE [LARGE SCALE GENOMIC DNA]</scope>
    <source>
        <strain evidence="1 2">DSM 45211</strain>
    </source>
</reference>
<dbReference type="GO" id="GO:0016857">
    <property type="term" value="F:racemase and epimerase activity, acting on carbohydrates and derivatives"/>
    <property type="evidence" value="ECO:0007669"/>
    <property type="project" value="InterPro"/>
</dbReference>
<dbReference type="Pfam" id="PF05336">
    <property type="entry name" value="rhaM"/>
    <property type="match status" value="1"/>
</dbReference>
<evidence type="ECO:0000313" key="1">
    <source>
        <dbReference type="EMBL" id="PSL06841.1"/>
    </source>
</evidence>
<dbReference type="AlphaFoldDB" id="A0A2P8EBJ4"/>
<dbReference type="Gene3D" id="3.30.70.100">
    <property type="match status" value="1"/>
</dbReference>
<dbReference type="EMBL" id="PYGE01000002">
    <property type="protein sequence ID" value="PSL06841.1"/>
    <property type="molecule type" value="Genomic_DNA"/>
</dbReference>
<dbReference type="InterPro" id="IPR008000">
    <property type="entry name" value="Rham/fucose_mutarotase"/>
</dbReference>
<dbReference type="InterPro" id="IPR011008">
    <property type="entry name" value="Dimeric_a/b-barrel"/>
</dbReference>
<organism evidence="1 2">
    <name type="scientific">Haloactinopolyspora alba</name>
    <dbReference type="NCBI Taxonomy" id="648780"/>
    <lineage>
        <taxon>Bacteria</taxon>
        <taxon>Bacillati</taxon>
        <taxon>Actinomycetota</taxon>
        <taxon>Actinomycetes</taxon>
        <taxon>Jiangellales</taxon>
        <taxon>Jiangellaceae</taxon>
        <taxon>Haloactinopolyspora</taxon>
    </lineage>
</organism>
<dbReference type="OrthoDB" id="3826869at2"/>
<keyword evidence="2" id="KW-1185">Reference proteome</keyword>
<sequence>MRVALHSVLHPGSESGYVENHQRIPDDLAASFARVGIHEWTIWRSGRDLFHLVECDDFDAAMSALADDPANARWQAHIGRFVDGFVSAAGDGEPRPIERVWDLGEQRGSGA</sequence>
<protein>
    <submittedName>
        <fullName evidence="1">L-rhamnose mutarotase</fullName>
    </submittedName>
</protein>
<comment type="caution">
    <text evidence="1">The sequence shown here is derived from an EMBL/GenBank/DDBJ whole genome shotgun (WGS) entry which is preliminary data.</text>
</comment>
<gene>
    <name evidence="1" type="ORF">CLV30_102230</name>
</gene>
<dbReference type="RefSeq" id="WP_106535844.1">
    <property type="nucleotide sequence ID" value="NZ_ML142898.1"/>
</dbReference>
<dbReference type="Proteomes" id="UP000243528">
    <property type="component" value="Unassembled WGS sequence"/>
</dbReference>
<proteinExistence type="predicted"/>
<name>A0A2P8EBJ4_9ACTN</name>